<dbReference type="GO" id="GO:0003677">
    <property type="term" value="F:DNA binding"/>
    <property type="evidence" value="ECO:0007669"/>
    <property type="project" value="UniProtKB-KW"/>
</dbReference>
<keyword evidence="1" id="KW-0479">Metal-binding</keyword>
<dbReference type="SUPFAM" id="SSF57701">
    <property type="entry name" value="Zn2/Cys6 DNA-binding domain"/>
    <property type="match status" value="1"/>
</dbReference>
<accession>A0A5N6KYI2</accession>
<dbReference type="GO" id="GO:0008270">
    <property type="term" value="F:zinc ion binding"/>
    <property type="evidence" value="ECO:0007669"/>
    <property type="project" value="InterPro"/>
</dbReference>
<evidence type="ECO:0000313" key="10">
    <source>
        <dbReference type="Proteomes" id="UP000327013"/>
    </source>
</evidence>
<feature type="domain" description="Zn(2)-C6 fungal-type" evidence="8">
    <location>
        <begin position="25"/>
        <end position="53"/>
    </location>
</feature>
<evidence type="ECO:0000256" key="6">
    <source>
        <dbReference type="ARBA" id="ARBA00023242"/>
    </source>
</evidence>
<evidence type="ECO:0000256" key="5">
    <source>
        <dbReference type="ARBA" id="ARBA00023163"/>
    </source>
</evidence>
<dbReference type="CDD" id="cd00067">
    <property type="entry name" value="GAL4"/>
    <property type="match status" value="1"/>
</dbReference>
<reference evidence="9 10" key="1">
    <citation type="submission" date="2019-06" db="EMBL/GenBank/DDBJ databases">
        <title>A chromosomal-level reference genome of Carpinus fangiana (Coryloideae, Betulaceae).</title>
        <authorList>
            <person name="Yang X."/>
            <person name="Wang Z."/>
            <person name="Zhang L."/>
            <person name="Hao G."/>
            <person name="Liu J."/>
            <person name="Yang Y."/>
        </authorList>
    </citation>
    <scope>NUCLEOTIDE SEQUENCE [LARGE SCALE GENOMIC DNA]</scope>
    <source>
        <strain evidence="9">Cfa_2016G</strain>
        <tissue evidence="9">Leaf</tissue>
    </source>
</reference>
<name>A0A5N6KYI2_9ROSI</name>
<dbReference type="SMART" id="SM00066">
    <property type="entry name" value="GAL4"/>
    <property type="match status" value="1"/>
</dbReference>
<dbReference type="OrthoDB" id="2593732at2759"/>
<feature type="region of interest" description="Disordered" evidence="7">
    <location>
        <begin position="65"/>
        <end position="106"/>
    </location>
</feature>
<dbReference type="Gene3D" id="4.10.240.10">
    <property type="entry name" value="Zn(2)-C6 fungal-type DNA-binding domain"/>
    <property type="match status" value="1"/>
</dbReference>
<dbReference type="PROSITE" id="PS50048">
    <property type="entry name" value="ZN2_CY6_FUNGAL_2"/>
    <property type="match status" value="1"/>
</dbReference>
<proteinExistence type="predicted"/>
<keyword evidence="6" id="KW-0539">Nucleus</keyword>
<dbReference type="AlphaFoldDB" id="A0A5N6KYI2"/>
<feature type="compositionally biased region" description="Low complexity" evidence="7">
    <location>
        <begin position="70"/>
        <end position="93"/>
    </location>
</feature>
<dbReference type="Proteomes" id="UP000327013">
    <property type="component" value="Unassembled WGS sequence"/>
</dbReference>
<dbReference type="EMBL" id="VIBQ01000017">
    <property type="protein sequence ID" value="KAB8360889.1"/>
    <property type="molecule type" value="Genomic_DNA"/>
</dbReference>
<protein>
    <recommendedName>
        <fullName evidence="8">Zn(2)-C6 fungal-type domain-containing protein</fullName>
    </recommendedName>
</protein>
<dbReference type="GO" id="GO:0000981">
    <property type="term" value="F:DNA-binding transcription factor activity, RNA polymerase II-specific"/>
    <property type="evidence" value="ECO:0007669"/>
    <property type="project" value="InterPro"/>
</dbReference>
<gene>
    <name evidence="9" type="ORF">FH972_024623</name>
</gene>
<dbReference type="PANTHER" id="PTHR36206:SF13">
    <property type="entry name" value="TRANSCRIPTIONAL REGULATORY PROTEIN MOC3"/>
    <property type="match status" value="1"/>
</dbReference>
<evidence type="ECO:0000256" key="1">
    <source>
        <dbReference type="ARBA" id="ARBA00022723"/>
    </source>
</evidence>
<organism evidence="9 10">
    <name type="scientific">Carpinus fangiana</name>
    <dbReference type="NCBI Taxonomy" id="176857"/>
    <lineage>
        <taxon>Eukaryota</taxon>
        <taxon>Viridiplantae</taxon>
        <taxon>Streptophyta</taxon>
        <taxon>Embryophyta</taxon>
        <taxon>Tracheophyta</taxon>
        <taxon>Spermatophyta</taxon>
        <taxon>Magnoliopsida</taxon>
        <taxon>eudicotyledons</taxon>
        <taxon>Gunneridae</taxon>
        <taxon>Pentapetalae</taxon>
        <taxon>rosids</taxon>
        <taxon>fabids</taxon>
        <taxon>Fagales</taxon>
        <taxon>Betulaceae</taxon>
        <taxon>Carpinus</taxon>
    </lineage>
</organism>
<evidence type="ECO:0000256" key="2">
    <source>
        <dbReference type="ARBA" id="ARBA00022833"/>
    </source>
</evidence>
<feature type="region of interest" description="Disordered" evidence="7">
    <location>
        <begin position="1"/>
        <end position="23"/>
    </location>
</feature>
<keyword evidence="10" id="KW-1185">Reference proteome</keyword>
<comment type="caution">
    <text evidence="9">The sequence shown here is derived from an EMBL/GenBank/DDBJ whole genome shotgun (WGS) entry which is preliminary data.</text>
</comment>
<dbReference type="PROSITE" id="PS00463">
    <property type="entry name" value="ZN2_CY6_FUNGAL_1"/>
    <property type="match status" value="1"/>
</dbReference>
<evidence type="ECO:0000256" key="3">
    <source>
        <dbReference type="ARBA" id="ARBA00023015"/>
    </source>
</evidence>
<dbReference type="Pfam" id="PF00172">
    <property type="entry name" value="Zn_clus"/>
    <property type="match status" value="1"/>
</dbReference>
<dbReference type="InterPro" id="IPR036864">
    <property type="entry name" value="Zn2-C6_fun-type_DNA-bd_sf"/>
</dbReference>
<sequence>MEPTTRSTGAARLHQGKKTNRTRTGCVTCKNRHVKCDEAKPYCLRCAQSGRKCLGYDPPKAWIFEPHPDTTSSSLGTSSSPSGSASSNASSALIVSPHGGLPLREPEEPRMHQLLQRFLNYTVNSNALYGNRELWTRLLPKLVHTEPALKHLGVALVSITTSHAQAVRLDGARPGPRDNLEYFSLVDRALKRIVGQKDQFNWSLILPCCLLLALCESLRTGTAFPALQHVKAGIRIASTWLEDPTKIPGDALEWQEIAPVCMPLFASLARRASALGAPENLIESASWLQKKRVDMSHVPPTLDDIHTASMCLDAITSFWVIPLMSDESLETFRDPKHVQVLLADFLEKYEQLVDRRMRHTPSPGETARLSILRAGHTAAVIIVSCFPSDTESVFDDVTELFGEIVEIFQRLWKNSLTQPLINSDSVKTPTGRIMPLFLTATRCRDSNIRNQALQLLRAIDCTEAAWNSLVAHRIAETVISLEDSFTPKEKWIMSIPEEARLRLTFAYYDKDGADEIYLGYSRFPHDKPRRYHAAIPLRNREEMEATRSIEWVSRLRIVTTPPFLTDVSPWSIFCRGSAVRESSHP</sequence>
<dbReference type="InterPro" id="IPR001138">
    <property type="entry name" value="Zn2Cys6_DnaBD"/>
</dbReference>
<keyword evidence="2" id="KW-0862">Zinc</keyword>
<evidence type="ECO:0000259" key="8">
    <source>
        <dbReference type="PROSITE" id="PS50048"/>
    </source>
</evidence>
<evidence type="ECO:0000256" key="7">
    <source>
        <dbReference type="SAM" id="MobiDB-lite"/>
    </source>
</evidence>
<keyword evidence="5" id="KW-0804">Transcription</keyword>
<evidence type="ECO:0000256" key="4">
    <source>
        <dbReference type="ARBA" id="ARBA00023125"/>
    </source>
</evidence>
<dbReference type="PANTHER" id="PTHR36206">
    <property type="entry name" value="ASPERCRYPTIN BIOSYNTHESIS CLUSTER-SPECIFIC TRANSCRIPTION REGULATOR ATNN-RELATED"/>
    <property type="match status" value="1"/>
</dbReference>
<keyword evidence="3" id="KW-0805">Transcription regulation</keyword>
<keyword evidence="4" id="KW-0238">DNA-binding</keyword>
<evidence type="ECO:0000313" key="9">
    <source>
        <dbReference type="EMBL" id="KAB8360889.1"/>
    </source>
</evidence>
<dbReference type="InterPro" id="IPR052360">
    <property type="entry name" value="Transcr_Regulatory_Proteins"/>
</dbReference>